<dbReference type="InParanoid" id="L0HBC5"/>
<dbReference type="GeneID" id="14308362"/>
<evidence type="ECO:0000313" key="4">
    <source>
        <dbReference type="Proteomes" id="UP000010824"/>
    </source>
</evidence>
<dbReference type="eggNOG" id="arCOG01000">
    <property type="taxonomic scope" value="Archaea"/>
</dbReference>
<dbReference type="Gene3D" id="3.40.350.10">
    <property type="entry name" value="Creatinase/prolidase N-terminal domain"/>
    <property type="match status" value="1"/>
</dbReference>
<dbReference type="Gene3D" id="3.90.230.10">
    <property type="entry name" value="Creatinase/methionine aminopeptidase superfamily"/>
    <property type="match status" value="1"/>
</dbReference>
<dbReference type="PRINTS" id="PR00599">
    <property type="entry name" value="MAPEPTIDASE"/>
</dbReference>
<name>L0HBC5_METFS</name>
<dbReference type="InterPro" id="IPR029149">
    <property type="entry name" value="Creatin/AminoP/Spt16_N"/>
</dbReference>
<dbReference type="Proteomes" id="UP000010824">
    <property type="component" value="Chromosome"/>
</dbReference>
<dbReference type="PANTHER" id="PTHR46112">
    <property type="entry name" value="AMINOPEPTIDASE"/>
    <property type="match status" value="1"/>
</dbReference>
<dbReference type="SUPFAM" id="SSF53092">
    <property type="entry name" value="Creatinase/prolidase N-terminal domain"/>
    <property type="match status" value="1"/>
</dbReference>
<dbReference type="InterPro" id="IPR036005">
    <property type="entry name" value="Creatinase/aminopeptidase-like"/>
</dbReference>
<dbReference type="STRING" id="593750.Metfor_0018"/>
<dbReference type="CDD" id="cd01066">
    <property type="entry name" value="APP_MetAP"/>
    <property type="match status" value="1"/>
</dbReference>
<dbReference type="OrthoDB" id="1346at2157"/>
<keyword evidence="4" id="KW-1185">Reference proteome</keyword>
<organism evidence="3 4">
    <name type="scientific">Methanoregula formicica (strain DSM 22288 / NBRC 105244 / SMSP)</name>
    <dbReference type="NCBI Taxonomy" id="593750"/>
    <lineage>
        <taxon>Archaea</taxon>
        <taxon>Methanobacteriati</taxon>
        <taxon>Methanobacteriota</taxon>
        <taxon>Stenosarchaea group</taxon>
        <taxon>Methanomicrobia</taxon>
        <taxon>Methanomicrobiales</taxon>
        <taxon>Methanoregulaceae</taxon>
        <taxon>Methanoregula</taxon>
    </lineage>
</organism>
<keyword evidence="3" id="KW-0645">Protease</keyword>
<dbReference type="RefSeq" id="WP_015284070.1">
    <property type="nucleotide sequence ID" value="NC_019943.1"/>
</dbReference>
<dbReference type="InterPro" id="IPR000587">
    <property type="entry name" value="Creatinase_N"/>
</dbReference>
<feature type="domain" description="Creatinase N-terminal" evidence="2">
    <location>
        <begin position="13"/>
        <end position="135"/>
    </location>
</feature>
<dbReference type="KEGG" id="mfo:Metfor_0018"/>
<dbReference type="AlphaFoldDB" id="L0HBC5"/>
<dbReference type="Pfam" id="PF01321">
    <property type="entry name" value="Creatinase_N"/>
    <property type="match status" value="1"/>
</dbReference>
<accession>L0HBC5</accession>
<reference evidence="3 4" key="2">
    <citation type="journal article" date="2014" name="Genome Announc.">
        <title>Complete Genome Sequence of Methanoregula formicica SMSPT, a Mesophilic Hydrogenotrophic Methanogen Isolated from a Methanogenic Upflow Anaerobic Sludge Blanket Reactor.</title>
        <authorList>
            <person name="Yamamoto K."/>
            <person name="Tamaki H."/>
            <person name="Cadillo-Quiroz H."/>
            <person name="Imachi H."/>
            <person name="Kyrpides N."/>
            <person name="Woyke T."/>
            <person name="Goodwin L."/>
            <person name="Zinder S.H."/>
            <person name="Kamagata Y."/>
            <person name="Liu W.T."/>
        </authorList>
    </citation>
    <scope>NUCLEOTIDE SEQUENCE [LARGE SCALE GENOMIC DNA]</scope>
    <source>
        <strain evidence="4">DSM 22288 / NBRC 105244 / SMSP</strain>
    </source>
</reference>
<dbReference type="PANTHER" id="PTHR46112:SF2">
    <property type="entry name" value="XAA-PRO AMINOPEPTIDASE P-RELATED"/>
    <property type="match status" value="1"/>
</dbReference>
<keyword evidence="3" id="KW-0031">Aminopeptidase</keyword>
<dbReference type="SUPFAM" id="SSF55920">
    <property type="entry name" value="Creatinase/aminopeptidase"/>
    <property type="match status" value="1"/>
</dbReference>
<dbReference type="HOGENOM" id="CLU_017266_10_0_2"/>
<dbReference type="InterPro" id="IPR001714">
    <property type="entry name" value="Pept_M24_MAP"/>
</dbReference>
<dbReference type="InterPro" id="IPR000994">
    <property type="entry name" value="Pept_M24"/>
</dbReference>
<reference evidence="4" key="1">
    <citation type="submission" date="2011-12" db="EMBL/GenBank/DDBJ databases">
        <title>Complete sequence of Methanoregula formicicum SMSP.</title>
        <authorList>
            <person name="Lucas S."/>
            <person name="Han J."/>
            <person name="Lapidus A."/>
            <person name="Cheng J.-F."/>
            <person name="Goodwin L."/>
            <person name="Pitluck S."/>
            <person name="Peters L."/>
            <person name="Ovchinnikova G."/>
            <person name="Teshima H."/>
            <person name="Detter J.C."/>
            <person name="Han C."/>
            <person name="Tapia R."/>
            <person name="Land M."/>
            <person name="Hauser L."/>
            <person name="Kyrpides N."/>
            <person name="Ivanova N."/>
            <person name="Pagani I."/>
            <person name="Imachi H."/>
            <person name="Tamaki H."/>
            <person name="Sekiguchi Y."/>
            <person name="Kamagata Y."/>
            <person name="Cadillo-Quiroz H."/>
            <person name="Zinder S."/>
            <person name="Liu W.-T."/>
            <person name="Woyke T."/>
        </authorList>
    </citation>
    <scope>NUCLEOTIDE SEQUENCE [LARGE SCALE GENOMIC DNA]</scope>
    <source>
        <strain evidence="4">DSM 22288 / NBRC 105244 / SMSP</strain>
    </source>
</reference>
<keyword evidence="3" id="KW-0378">Hydrolase</keyword>
<dbReference type="EMBL" id="CP003167">
    <property type="protein sequence ID" value="AGB01106.1"/>
    <property type="molecule type" value="Genomic_DNA"/>
</dbReference>
<evidence type="ECO:0000313" key="3">
    <source>
        <dbReference type="EMBL" id="AGB01106.1"/>
    </source>
</evidence>
<proteinExistence type="predicted"/>
<sequence length="396" mass="44142">MDMKVPAAELNDRMNRFRERMDRYQPGWELAAITGKVPLYYFTGTMQDGLLLIPQGNGAVFWVRQSFERAQEESLFPDIRAMRSYRDIAAATKKVPQTVYLETELMPIAQFQRIKKHMPFANVQAVDAEISAVRARKSPYELKHMEHAGKIHRRVLEDLAPEMLAEGMDEATLICELYSVMVREGHQGLIRFGGFNEMLIGQVGFGTSSLCPTCTDTPGGVSGMHPSSPQMGSPHRKLKQGDLVVIDIGCGYKGYQTDKTQSYMFGRPIPDAAIEQHHRCVRIQDEAASMLKPGAVPSEIYRTVMAGLEPEFLKNFMGYGNRQVKFLGHGIGLWIDETPVIAEGFNEPLEEGMVLALEPKKGIPHVGLVGIENTFVVTPHGGRSLTGKNKGLLEVY</sequence>
<evidence type="ECO:0000259" key="2">
    <source>
        <dbReference type="Pfam" id="PF01321"/>
    </source>
</evidence>
<feature type="domain" description="Peptidase M24" evidence="1">
    <location>
        <begin position="144"/>
        <end position="378"/>
    </location>
</feature>
<protein>
    <submittedName>
        <fullName evidence="3">Xaa-Pro aminopeptidase</fullName>
    </submittedName>
</protein>
<dbReference type="Pfam" id="PF00557">
    <property type="entry name" value="Peptidase_M24"/>
    <property type="match status" value="1"/>
</dbReference>
<dbReference type="InterPro" id="IPR050659">
    <property type="entry name" value="Peptidase_M24B"/>
</dbReference>
<gene>
    <name evidence="3" type="ordered locus">Metfor_0018</name>
</gene>
<evidence type="ECO:0000259" key="1">
    <source>
        <dbReference type="Pfam" id="PF00557"/>
    </source>
</evidence>
<dbReference type="GO" id="GO:0004177">
    <property type="term" value="F:aminopeptidase activity"/>
    <property type="evidence" value="ECO:0007669"/>
    <property type="project" value="UniProtKB-KW"/>
</dbReference>